<dbReference type="PANTHER" id="PTHR37754:SF1">
    <property type="entry name" value="CALCIUM ION-BINDING PROTEIN"/>
    <property type="match status" value="1"/>
</dbReference>
<keyword evidence="2" id="KW-1185">Reference proteome</keyword>
<gene>
    <name evidence="1" type="ORF">HS088_TW01G00773</name>
</gene>
<comment type="caution">
    <text evidence="1">The sequence shown here is derived from an EMBL/GenBank/DDBJ whole genome shotgun (WGS) entry which is preliminary data.</text>
</comment>
<dbReference type="PANTHER" id="PTHR37754">
    <property type="entry name" value="CALCIUM ION-BINDING PROTEIN"/>
    <property type="match status" value="1"/>
</dbReference>
<organism evidence="1 2">
    <name type="scientific">Tripterygium wilfordii</name>
    <name type="common">Thunder God vine</name>
    <dbReference type="NCBI Taxonomy" id="458696"/>
    <lineage>
        <taxon>Eukaryota</taxon>
        <taxon>Viridiplantae</taxon>
        <taxon>Streptophyta</taxon>
        <taxon>Embryophyta</taxon>
        <taxon>Tracheophyta</taxon>
        <taxon>Spermatophyta</taxon>
        <taxon>Magnoliopsida</taxon>
        <taxon>eudicotyledons</taxon>
        <taxon>Gunneridae</taxon>
        <taxon>Pentapetalae</taxon>
        <taxon>rosids</taxon>
        <taxon>fabids</taxon>
        <taxon>Celastrales</taxon>
        <taxon>Celastraceae</taxon>
        <taxon>Tripterygium</taxon>
    </lineage>
</organism>
<accession>A0A7J7E2N1</accession>
<protein>
    <submittedName>
        <fullName evidence="1">Uncharacterized protein</fullName>
    </submittedName>
</protein>
<evidence type="ECO:0000313" key="2">
    <source>
        <dbReference type="Proteomes" id="UP000593562"/>
    </source>
</evidence>
<dbReference type="AlphaFoldDB" id="A0A7J7E2N1"/>
<evidence type="ECO:0000313" key="1">
    <source>
        <dbReference type="EMBL" id="KAF5752855.1"/>
    </source>
</evidence>
<dbReference type="Proteomes" id="UP000593562">
    <property type="component" value="Unassembled WGS sequence"/>
</dbReference>
<dbReference type="EMBL" id="JAAARO010000001">
    <property type="protein sequence ID" value="KAF5752855.1"/>
    <property type="molecule type" value="Genomic_DNA"/>
</dbReference>
<proteinExistence type="predicted"/>
<sequence length="124" mass="13786">MAEWSREDEEPCRWIGIGFARVDLLDSVSKFGKKQQPEKRKVFIDFMKKNAKLSNLDNSTMNTRIVTPPAAMTAKKAGNNMPQSKTMIKVIPDDISVPLATVLALIFIKVTKRMFLGNIASASG</sequence>
<reference evidence="1 2" key="1">
    <citation type="journal article" date="2020" name="Nat. Commun.">
        <title>Genome of Tripterygium wilfordii and identification of cytochrome P450 involved in triptolide biosynthesis.</title>
        <authorList>
            <person name="Tu L."/>
            <person name="Su P."/>
            <person name="Zhang Z."/>
            <person name="Gao L."/>
            <person name="Wang J."/>
            <person name="Hu T."/>
            <person name="Zhou J."/>
            <person name="Zhang Y."/>
            <person name="Zhao Y."/>
            <person name="Liu Y."/>
            <person name="Song Y."/>
            <person name="Tong Y."/>
            <person name="Lu Y."/>
            <person name="Yang J."/>
            <person name="Xu C."/>
            <person name="Jia M."/>
            <person name="Peters R.J."/>
            <person name="Huang L."/>
            <person name="Gao W."/>
        </authorList>
    </citation>
    <scope>NUCLEOTIDE SEQUENCE [LARGE SCALE GENOMIC DNA]</scope>
    <source>
        <strain evidence="2">cv. XIE 37</strain>
        <tissue evidence="1">Leaf</tissue>
    </source>
</reference>
<dbReference type="InParanoid" id="A0A7J7E2N1"/>
<name>A0A7J7E2N1_TRIWF</name>